<comment type="caution">
    <text evidence="2">The sequence shown here is derived from an EMBL/GenBank/DDBJ whole genome shotgun (WGS) entry which is preliminary data.</text>
</comment>
<organism evidence="2 3">
    <name type="scientific">Xenoophorus captivus</name>
    <dbReference type="NCBI Taxonomy" id="1517983"/>
    <lineage>
        <taxon>Eukaryota</taxon>
        <taxon>Metazoa</taxon>
        <taxon>Chordata</taxon>
        <taxon>Craniata</taxon>
        <taxon>Vertebrata</taxon>
        <taxon>Euteleostomi</taxon>
        <taxon>Actinopterygii</taxon>
        <taxon>Neopterygii</taxon>
        <taxon>Teleostei</taxon>
        <taxon>Neoteleostei</taxon>
        <taxon>Acanthomorphata</taxon>
        <taxon>Ovalentaria</taxon>
        <taxon>Atherinomorphae</taxon>
        <taxon>Cyprinodontiformes</taxon>
        <taxon>Goodeidae</taxon>
        <taxon>Xenoophorus</taxon>
    </lineage>
</organism>
<reference evidence="2 3" key="1">
    <citation type="submission" date="2021-06" db="EMBL/GenBank/DDBJ databases">
        <authorList>
            <person name="Palmer J.M."/>
        </authorList>
    </citation>
    <scope>NUCLEOTIDE SEQUENCE [LARGE SCALE GENOMIC DNA]</scope>
    <source>
        <strain evidence="2 3">XC_2019</strain>
        <tissue evidence="2">Muscle</tissue>
    </source>
</reference>
<dbReference type="Proteomes" id="UP001434883">
    <property type="component" value="Unassembled WGS sequence"/>
</dbReference>
<keyword evidence="3" id="KW-1185">Reference proteome</keyword>
<sequence>IRNFIHVDRFHFVSQIQEIPSMTLLMPCVCIFQAQVIYCRPQDKAEGLLPDRLGGERPLVLSGPPPRGRRPEAHQSNPTQTTSAPAQTDAPVDPQSRVALCWDKHCQLLPEVLGLTAKRVATWSTEEVRQVYTLYGEAFLLLTQADIVKILSIKLGPALKIYNSILMLKSADEE</sequence>
<dbReference type="InterPro" id="IPR050548">
    <property type="entry name" value="PcG_chromatin_remod_factors"/>
</dbReference>
<dbReference type="PANTHER" id="PTHR12247:SF130">
    <property type="entry name" value="SAM DOMAIN-CONTAINING PROTEIN"/>
    <property type="match status" value="1"/>
</dbReference>
<dbReference type="Gene3D" id="1.10.150.50">
    <property type="entry name" value="Transcription Factor, Ets-1"/>
    <property type="match status" value="1"/>
</dbReference>
<accession>A0ABV0QU88</accession>
<gene>
    <name evidence="2" type="ORF">XENOCAPTIV_023901</name>
</gene>
<evidence type="ECO:0000256" key="1">
    <source>
        <dbReference type="SAM" id="MobiDB-lite"/>
    </source>
</evidence>
<feature type="compositionally biased region" description="Polar residues" evidence="1">
    <location>
        <begin position="74"/>
        <end position="86"/>
    </location>
</feature>
<dbReference type="EMBL" id="JAHRIN010025263">
    <property type="protein sequence ID" value="MEQ2199389.1"/>
    <property type="molecule type" value="Genomic_DNA"/>
</dbReference>
<dbReference type="PANTHER" id="PTHR12247">
    <property type="entry name" value="POLYCOMB GROUP PROTEIN"/>
    <property type="match status" value="1"/>
</dbReference>
<proteinExistence type="predicted"/>
<evidence type="ECO:0000313" key="3">
    <source>
        <dbReference type="Proteomes" id="UP001434883"/>
    </source>
</evidence>
<dbReference type="SUPFAM" id="SSF47769">
    <property type="entry name" value="SAM/Pointed domain"/>
    <property type="match status" value="1"/>
</dbReference>
<feature type="region of interest" description="Disordered" evidence="1">
    <location>
        <begin position="49"/>
        <end position="91"/>
    </location>
</feature>
<feature type="non-terminal residue" evidence="2">
    <location>
        <position position="1"/>
    </location>
</feature>
<evidence type="ECO:0008006" key="4">
    <source>
        <dbReference type="Google" id="ProtNLM"/>
    </source>
</evidence>
<name>A0ABV0QU88_9TELE</name>
<protein>
    <recommendedName>
        <fullName evidence="4">SAM domain-containing protein</fullName>
    </recommendedName>
</protein>
<evidence type="ECO:0000313" key="2">
    <source>
        <dbReference type="EMBL" id="MEQ2199389.1"/>
    </source>
</evidence>
<dbReference type="InterPro" id="IPR013761">
    <property type="entry name" value="SAM/pointed_sf"/>
</dbReference>